<dbReference type="EMBL" id="OC891460">
    <property type="protein sequence ID" value="CAD7646453.1"/>
    <property type="molecule type" value="Genomic_DNA"/>
</dbReference>
<evidence type="ECO:0000256" key="5">
    <source>
        <dbReference type="PROSITE-ProRule" id="PRU00042"/>
    </source>
</evidence>
<dbReference type="GO" id="GO:0005634">
    <property type="term" value="C:nucleus"/>
    <property type="evidence" value="ECO:0007669"/>
    <property type="project" value="TreeGrafter"/>
</dbReference>
<feature type="domain" description="C2H2-type" evidence="6">
    <location>
        <begin position="67"/>
        <end position="97"/>
    </location>
</feature>
<feature type="domain" description="C2H2-type" evidence="6">
    <location>
        <begin position="125"/>
        <end position="153"/>
    </location>
</feature>
<dbReference type="AlphaFoldDB" id="A0A7R9LSJ3"/>
<dbReference type="EMBL" id="CAJPIZ010036885">
    <property type="protein sequence ID" value="CAG2121037.1"/>
    <property type="molecule type" value="Genomic_DNA"/>
</dbReference>
<evidence type="ECO:0000313" key="8">
    <source>
        <dbReference type="Proteomes" id="UP000759131"/>
    </source>
</evidence>
<organism evidence="7">
    <name type="scientific">Medioppia subpectinata</name>
    <dbReference type="NCBI Taxonomy" id="1979941"/>
    <lineage>
        <taxon>Eukaryota</taxon>
        <taxon>Metazoa</taxon>
        <taxon>Ecdysozoa</taxon>
        <taxon>Arthropoda</taxon>
        <taxon>Chelicerata</taxon>
        <taxon>Arachnida</taxon>
        <taxon>Acari</taxon>
        <taxon>Acariformes</taxon>
        <taxon>Sarcoptiformes</taxon>
        <taxon>Oribatida</taxon>
        <taxon>Brachypylina</taxon>
        <taxon>Oppioidea</taxon>
        <taxon>Oppiidae</taxon>
        <taxon>Medioppia</taxon>
    </lineage>
</organism>
<dbReference type="GO" id="GO:0000981">
    <property type="term" value="F:DNA-binding transcription factor activity, RNA polymerase II-specific"/>
    <property type="evidence" value="ECO:0007669"/>
    <property type="project" value="TreeGrafter"/>
</dbReference>
<dbReference type="Proteomes" id="UP000759131">
    <property type="component" value="Unassembled WGS sequence"/>
</dbReference>
<keyword evidence="2" id="KW-0677">Repeat</keyword>
<feature type="domain" description="C2H2-type" evidence="6">
    <location>
        <begin position="164"/>
        <end position="194"/>
    </location>
</feature>
<evidence type="ECO:0000256" key="3">
    <source>
        <dbReference type="ARBA" id="ARBA00022771"/>
    </source>
</evidence>
<reference evidence="7" key="1">
    <citation type="submission" date="2020-11" db="EMBL/GenBank/DDBJ databases">
        <authorList>
            <person name="Tran Van P."/>
        </authorList>
    </citation>
    <scope>NUCLEOTIDE SEQUENCE</scope>
</reference>
<dbReference type="PROSITE" id="PS00028">
    <property type="entry name" value="ZINC_FINGER_C2H2_1"/>
    <property type="match status" value="6"/>
</dbReference>
<dbReference type="PANTHER" id="PTHR24379:SF127">
    <property type="entry name" value="BLOODY FINGERS-RELATED"/>
    <property type="match status" value="1"/>
</dbReference>
<accession>A0A7R9LSJ3</accession>
<proteinExistence type="predicted"/>
<gene>
    <name evidence="7" type="ORF">OSB1V03_LOCUS20983</name>
</gene>
<dbReference type="GO" id="GO:0008270">
    <property type="term" value="F:zinc ion binding"/>
    <property type="evidence" value="ECO:0007669"/>
    <property type="project" value="UniProtKB-KW"/>
</dbReference>
<evidence type="ECO:0000259" key="6">
    <source>
        <dbReference type="PROSITE" id="PS50157"/>
    </source>
</evidence>
<keyword evidence="8" id="KW-1185">Reference proteome</keyword>
<keyword evidence="3 5" id="KW-0863">Zinc-finger</keyword>
<name>A0A7R9LSJ3_9ACAR</name>
<dbReference type="SMART" id="SM00355">
    <property type="entry name" value="ZnF_C2H2"/>
    <property type="match status" value="6"/>
</dbReference>
<dbReference type="OrthoDB" id="6408474at2759"/>
<feature type="domain" description="C2H2-type" evidence="6">
    <location>
        <begin position="24"/>
        <end position="50"/>
    </location>
</feature>
<keyword evidence="4" id="KW-0862">Zinc</keyword>
<evidence type="ECO:0000313" key="7">
    <source>
        <dbReference type="EMBL" id="CAD7646453.1"/>
    </source>
</evidence>
<feature type="domain" description="C2H2-type" evidence="6">
    <location>
        <begin position="196"/>
        <end position="224"/>
    </location>
</feature>
<keyword evidence="1" id="KW-0479">Metal-binding</keyword>
<dbReference type="InterPro" id="IPR013087">
    <property type="entry name" value="Znf_C2H2_type"/>
</dbReference>
<evidence type="ECO:0000256" key="1">
    <source>
        <dbReference type="ARBA" id="ARBA00022723"/>
    </source>
</evidence>
<dbReference type="PROSITE" id="PS50157">
    <property type="entry name" value="ZINC_FINGER_C2H2_2"/>
    <property type="match status" value="5"/>
</dbReference>
<dbReference type="GO" id="GO:0000977">
    <property type="term" value="F:RNA polymerase II transcription regulatory region sequence-specific DNA binding"/>
    <property type="evidence" value="ECO:0007669"/>
    <property type="project" value="TreeGrafter"/>
</dbReference>
<evidence type="ECO:0000256" key="4">
    <source>
        <dbReference type="ARBA" id="ARBA00022833"/>
    </source>
</evidence>
<sequence length="332" mass="36762">MSSSDGFSPTYESFVPKSRPKKTLKCDYNECHKQFATLSLMDSHKRREHAVSPLPTTRVPTVCPPIHRCLVNGCGLEFAGEYTLRAHQRAVHKDPTPVMSCETSGGGNDSAVGLTADPTHTASRFVCNKCDIIFVTGKGLNSHRRKCHSRTGKLGVQSAAAKQHDCAHDGCGQSYPSKRKLQKHMRCVHSATGGQYRCDDCIQRFYHQFKLDKHRLTAHSKAAHVPQESIEPVVNVPPVHPAVGKKYRCGRCAKRFYLKYGRDQHCLAVHSAATRVLQTPIETEVNVPSVPMETTLPESVPIAPATVQSVTQSLRPSLRYCPNTVITEPNNR</sequence>
<dbReference type="PANTHER" id="PTHR24379">
    <property type="entry name" value="KRAB AND ZINC FINGER DOMAIN-CONTAINING"/>
    <property type="match status" value="1"/>
</dbReference>
<evidence type="ECO:0000256" key="2">
    <source>
        <dbReference type="ARBA" id="ARBA00022737"/>
    </source>
</evidence>
<dbReference type="Gene3D" id="3.30.160.60">
    <property type="entry name" value="Classic Zinc Finger"/>
    <property type="match status" value="3"/>
</dbReference>
<protein>
    <recommendedName>
        <fullName evidence="6">C2H2-type domain-containing protein</fullName>
    </recommendedName>
</protein>